<keyword evidence="3" id="KW-1185">Reference proteome</keyword>
<dbReference type="RefSeq" id="WP_213351817.1">
    <property type="nucleotide sequence ID" value="NZ_JAHBGB010000010.1"/>
</dbReference>
<gene>
    <name evidence="2" type="ORF">ACFSNC_23980</name>
</gene>
<evidence type="ECO:0000256" key="1">
    <source>
        <dbReference type="SAM" id="MobiDB-lite"/>
    </source>
</evidence>
<evidence type="ECO:0000313" key="3">
    <source>
        <dbReference type="Proteomes" id="UP001597299"/>
    </source>
</evidence>
<protein>
    <submittedName>
        <fullName evidence="2">Uncharacterized protein</fullName>
    </submittedName>
</protein>
<organism evidence="2 3">
    <name type="scientific">Ancylobacter oerskovii</name>
    <dbReference type="NCBI Taxonomy" id="459519"/>
    <lineage>
        <taxon>Bacteria</taxon>
        <taxon>Pseudomonadati</taxon>
        <taxon>Pseudomonadota</taxon>
        <taxon>Alphaproteobacteria</taxon>
        <taxon>Hyphomicrobiales</taxon>
        <taxon>Xanthobacteraceae</taxon>
        <taxon>Ancylobacter</taxon>
    </lineage>
</organism>
<proteinExistence type="predicted"/>
<evidence type="ECO:0000313" key="2">
    <source>
        <dbReference type="EMBL" id="MFD2143468.1"/>
    </source>
</evidence>
<feature type="region of interest" description="Disordered" evidence="1">
    <location>
        <begin position="104"/>
        <end position="124"/>
    </location>
</feature>
<sequence>MGDALKGLVSSGGRVADGREQRVQDDVGFWNRAQALAYRAMLTRLRTGEEILVKVFDAYGPEHTGAAVPPSASLTEAAALRATSLNISTFGQMLTDGRPFILDRPPDAQHHQSASPGGGNAGRVGWLTLSTRAT</sequence>
<accession>A0ABW4Z538</accession>
<name>A0ABW4Z538_9HYPH</name>
<dbReference type="Proteomes" id="UP001597299">
    <property type="component" value="Unassembled WGS sequence"/>
</dbReference>
<reference evidence="3" key="1">
    <citation type="journal article" date="2019" name="Int. J. Syst. Evol. Microbiol.">
        <title>The Global Catalogue of Microorganisms (GCM) 10K type strain sequencing project: providing services to taxonomists for standard genome sequencing and annotation.</title>
        <authorList>
            <consortium name="The Broad Institute Genomics Platform"/>
            <consortium name="The Broad Institute Genome Sequencing Center for Infectious Disease"/>
            <person name="Wu L."/>
            <person name="Ma J."/>
        </authorList>
    </citation>
    <scope>NUCLEOTIDE SEQUENCE [LARGE SCALE GENOMIC DNA]</scope>
    <source>
        <strain evidence="3">CCM 7435</strain>
    </source>
</reference>
<dbReference type="EMBL" id="JBHUHD010000004">
    <property type="protein sequence ID" value="MFD2143468.1"/>
    <property type="molecule type" value="Genomic_DNA"/>
</dbReference>
<comment type="caution">
    <text evidence="2">The sequence shown here is derived from an EMBL/GenBank/DDBJ whole genome shotgun (WGS) entry which is preliminary data.</text>
</comment>